<dbReference type="SUPFAM" id="SSF50998">
    <property type="entry name" value="Quinoprotein alcohol dehydrogenase-like"/>
    <property type="match status" value="1"/>
</dbReference>
<gene>
    <name evidence="1" type="ORF">ATC03_03090</name>
</gene>
<reference evidence="2" key="2">
    <citation type="submission" date="2016-01" db="EMBL/GenBank/DDBJ databases">
        <title>Complete genome sequence of Agromyces aureus AR33T and comparison with related organisms.</title>
        <authorList>
            <person name="Corretto E."/>
            <person name="Antonielli L."/>
            <person name="Sessitsch A."/>
            <person name="Brader G."/>
        </authorList>
    </citation>
    <scope>NUCLEOTIDE SEQUENCE [LARGE SCALE GENOMIC DNA]</scope>
    <source>
        <strain evidence="2">AR33</strain>
    </source>
</reference>
<dbReference type="InterPro" id="IPR011047">
    <property type="entry name" value="Quinoprotein_ADH-like_sf"/>
</dbReference>
<dbReference type="Gene3D" id="2.130.10.10">
    <property type="entry name" value="YVTN repeat-like/Quinoprotein amine dehydrogenase"/>
    <property type="match status" value="1"/>
</dbReference>
<dbReference type="InterPro" id="IPR015943">
    <property type="entry name" value="WD40/YVTN_repeat-like_dom_sf"/>
</dbReference>
<dbReference type="KEGG" id="agy:ATC03_03090"/>
<evidence type="ECO:0000313" key="1">
    <source>
        <dbReference type="EMBL" id="ANJ25878.1"/>
    </source>
</evidence>
<proteinExistence type="predicted"/>
<reference evidence="1 2" key="1">
    <citation type="journal article" date="2016" name="Int. J. Syst. Evol. Microbiol.">
        <title>Agromyces aureus sp. nov., isolated from the rhizosphere of Salix caprea L. grown in a heavy-metal-contaminated soil.</title>
        <authorList>
            <person name="Corretto E."/>
            <person name="Antonielli L."/>
            <person name="Sessitsch A."/>
            <person name="Compant S."/>
            <person name="Gorfer M."/>
            <person name="Kuffner M."/>
            <person name="Brader G."/>
        </authorList>
    </citation>
    <scope>NUCLEOTIDE SEQUENCE [LARGE SCALE GENOMIC DNA]</scope>
    <source>
        <strain evidence="1 2">AR33</strain>
    </source>
</reference>
<accession>A0A191WCF9</accession>
<evidence type="ECO:0008006" key="3">
    <source>
        <dbReference type="Google" id="ProtNLM"/>
    </source>
</evidence>
<organism evidence="1 2">
    <name type="scientific">Agromyces aureus</name>
    <dbReference type="NCBI Taxonomy" id="453304"/>
    <lineage>
        <taxon>Bacteria</taxon>
        <taxon>Bacillati</taxon>
        <taxon>Actinomycetota</taxon>
        <taxon>Actinomycetes</taxon>
        <taxon>Micrococcales</taxon>
        <taxon>Microbacteriaceae</taxon>
        <taxon>Agromyces</taxon>
    </lineage>
</organism>
<evidence type="ECO:0000313" key="2">
    <source>
        <dbReference type="Proteomes" id="UP000078437"/>
    </source>
</evidence>
<protein>
    <recommendedName>
        <fullName evidence="3">Pyrrolo-quinoline quinone</fullName>
    </recommendedName>
</protein>
<dbReference type="Proteomes" id="UP000078437">
    <property type="component" value="Chromosome"/>
</dbReference>
<name>A0A191WCF9_9MICO</name>
<dbReference type="EMBL" id="CP013979">
    <property type="protein sequence ID" value="ANJ25878.1"/>
    <property type="molecule type" value="Genomic_DNA"/>
</dbReference>
<sequence>MLLCIAVLPLVGCTAPPPPDFVTEVWPVWTNEVDLVGDLAVHDEVVVAYFQDGAELKIGGWEAVSGDLLWSFVADVGTYTRGIVLQPSIVEGDGFDAAVYLAPGRTDWNTGWNRIKAIDIRTGRAFDFEAEPGKRSSDSPVSALSAPSRCDDEPSAACFHGRMGDNAVPGPLRLDLETATLELEARSGIPADARDLGAGIYSTNDRPPTGVERLGYIAEGEAQWEFDYEEVFGRGFSSDGGWSWTKIGAEDDAILIGWGGPAQDEKVLAATKQIDLDDGRLLALEADSGELLWSIEGAGDASCRAGQISAALVEDVFPVCVLKSGAAMFGDDHLLERIEVEMGVRGVDVRTGAVVWERWLGSDPSNYNSTVELNAPTGAGEWRSVHDQRGWHSLNVVTGAMTDLDEASIVMCSRQDDPFVPDWAVERDIRDSGYNSGEIRFPCTLDLLPTESAAASVGALRQGAAELDGEVFVVKSAAGLVAYRLE</sequence>
<keyword evidence="2" id="KW-1185">Reference proteome</keyword>
<dbReference type="AlphaFoldDB" id="A0A191WCF9"/>